<dbReference type="AlphaFoldDB" id="A0A5C3QAA9"/>
<keyword evidence="11" id="KW-1185">Reference proteome</keyword>
<dbReference type="InterPro" id="IPR057254">
    <property type="entry name" value="UCH_AS"/>
</dbReference>
<dbReference type="Proteomes" id="UP000305067">
    <property type="component" value="Unassembled WGS sequence"/>
</dbReference>
<dbReference type="PANTHER" id="PTHR10589:SF17">
    <property type="entry name" value="UBIQUITIN CARBOXYL-TERMINAL HYDROLASE"/>
    <property type="match status" value="1"/>
</dbReference>
<dbReference type="GO" id="GO:0006511">
    <property type="term" value="P:ubiquitin-dependent protein catabolic process"/>
    <property type="evidence" value="ECO:0007669"/>
    <property type="project" value="UniProtKB-UniRule"/>
</dbReference>
<dbReference type="OrthoDB" id="427186at2759"/>
<dbReference type="InterPro" id="IPR001578">
    <property type="entry name" value="Peptidase_C12_UCH"/>
</dbReference>
<feature type="active site" description="Nucleophile" evidence="7">
    <location>
        <position position="106"/>
    </location>
</feature>
<dbReference type="Gene3D" id="3.40.532.10">
    <property type="entry name" value="Peptidase C12, ubiquitin carboxyl-terminal hydrolase"/>
    <property type="match status" value="1"/>
</dbReference>
<evidence type="ECO:0000313" key="10">
    <source>
        <dbReference type="EMBL" id="TFK97969.1"/>
    </source>
</evidence>
<name>A0A5C3QAA9_9AGAR</name>
<sequence>MSTDTQKPRPHRTKYYTPLESNPEVFTSLISNLGLSSLAFTDVYSLTDLDLLAFITRPALALVLIFPISEQHDQWTAEAEKDRPVYEGKGEGEEVVWFKQTIGNACGLYGILHAVSNGGARDFMKPNTPISNLLATVTPLSPKSRAVALEESKEVEAAHAKAGQQGDTAAPEQPDVDVDYHYIAFVPSHQVGSDGTRKVFEMDGTKKGPVFTNVRLSDGEDALDAKVLGLVQAHIQREEEASKKEGKDGNIGFSLMALVPSEQG</sequence>
<dbReference type="PROSITE" id="PS00140">
    <property type="entry name" value="UCH_1"/>
    <property type="match status" value="1"/>
</dbReference>
<dbReference type="InterPro" id="IPR036959">
    <property type="entry name" value="Peptidase_C12_UCH_sf"/>
</dbReference>
<feature type="domain" description="UCH catalytic" evidence="9">
    <location>
        <begin position="15"/>
        <end position="260"/>
    </location>
</feature>
<evidence type="ECO:0000256" key="2">
    <source>
        <dbReference type="ARBA" id="ARBA00009326"/>
    </source>
</evidence>
<evidence type="ECO:0000256" key="7">
    <source>
        <dbReference type="PROSITE-ProRule" id="PRU01393"/>
    </source>
</evidence>
<dbReference type="GO" id="GO:0016579">
    <property type="term" value="P:protein deubiquitination"/>
    <property type="evidence" value="ECO:0007669"/>
    <property type="project" value="TreeGrafter"/>
</dbReference>
<feature type="site" description="Important for enzyme activity" evidence="7">
    <location>
        <position position="203"/>
    </location>
</feature>
<dbReference type="InterPro" id="IPR038765">
    <property type="entry name" value="Papain-like_cys_pep_sf"/>
</dbReference>
<proteinExistence type="inferred from homology"/>
<keyword evidence="6 7" id="KW-0788">Thiol protease</keyword>
<evidence type="ECO:0000256" key="6">
    <source>
        <dbReference type="ARBA" id="ARBA00022807"/>
    </source>
</evidence>
<dbReference type="GO" id="GO:0005737">
    <property type="term" value="C:cytoplasm"/>
    <property type="evidence" value="ECO:0007669"/>
    <property type="project" value="TreeGrafter"/>
</dbReference>
<evidence type="ECO:0000256" key="1">
    <source>
        <dbReference type="ARBA" id="ARBA00000707"/>
    </source>
</evidence>
<dbReference type="PRINTS" id="PR00707">
    <property type="entry name" value="UBCTHYDRLASE"/>
</dbReference>
<evidence type="ECO:0000256" key="5">
    <source>
        <dbReference type="ARBA" id="ARBA00022801"/>
    </source>
</evidence>
<accession>A0A5C3QAA9</accession>
<gene>
    <name evidence="10" type="ORF">BDV98DRAFT_573708</name>
</gene>
<evidence type="ECO:0000256" key="8">
    <source>
        <dbReference type="RuleBase" id="RU361215"/>
    </source>
</evidence>
<evidence type="ECO:0000256" key="4">
    <source>
        <dbReference type="ARBA" id="ARBA00022786"/>
    </source>
</evidence>
<reference evidence="10 11" key="1">
    <citation type="journal article" date="2019" name="Nat. Ecol. Evol.">
        <title>Megaphylogeny resolves global patterns of mushroom evolution.</title>
        <authorList>
            <person name="Varga T."/>
            <person name="Krizsan K."/>
            <person name="Foldi C."/>
            <person name="Dima B."/>
            <person name="Sanchez-Garcia M."/>
            <person name="Sanchez-Ramirez S."/>
            <person name="Szollosi G.J."/>
            <person name="Szarkandi J.G."/>
            <person name="Papp V."/>
            <person name="Albert L."/>
            <person name="Andreopoulos W."/>
            <person name="Angelini C."/>
            <person name="Antonin V."/>
            <person name="Barry K.W."/>
            <person name="Bougher N.L."/>
            <person name="Buchanan P."/>
            <person name="Buyck B."/>
            <person name="Bense V."/>
            <person name="Catcheside P."/>
            <person name="Chovatia M."/>
            <person name="Cooper J."/>
            <person name="Damon W."/>
            <person name="Desjardin D."/>
            <person name="Finy P."/>
            <person name="Geml J."/>
            <person name="Haridas S."/>
            <person name="Hughes K."/>
            <person name="Justo A."/>
            <person name="Karasinski D."/>
            <person name="Kautmanova I."/>
            <person name="Kiss B."/>
            <person name="Kocsube S."/>
            <person name="Kotiranta H."/>
            <person name="LaButti K.M."/>
            <person name="Lechner B.E."/>
            <person name="Liimatainen K."/>
            <person name="Lipzen A."/>
            <person name="Lukacs Z."/>
            <person name="Mihaltcheva S."/>
            <person name="Morgado L.N."/>
            <person name="Niskanen T."/>
            <person name="Noordeloos M.E."/>
            <person name="Ohm R.A."/>
            <person name="Ortiz-Santana B."/>
            <person name="Ovrebo C."/>
            <person name="Racz N."/>
            <person name="Riley R."/>
            <person name="Savchenko A."/>
            <person name="Shiryaev A."/>
            <person name="Soop K."/>
            <person name="Spirin V."/>
            <person name="Szebenyi C."/>
            <person name="Tomsovsky M."/>
            <person name="Tulloss R.E."/>
            <person name="Uehling J."/>
            <person name="Grigoriev I.V."/>
            <person name="Vagvolgyi C."/>
            <person name="Papp T."/>
            <person name="Martin F.M."/>
            <person name="Miettinen O."/>
            <person name="Hibbett D.S."/>
            <person name="Nagy L.G."/>
        </authorList>
    </citation>
    <scope>NUCLEOTIDE SEQUENCE [LARGE SCALE GENOMIC DNA]</scope>
    <source>
        <strain evidence="10 11">CBS 309.79</strain>
    </source>
</reference>
<comment type="catalytic activity">
    <reaction evidence="1 7 8">
        <text>Thiol-dependent hydrolysis of ester, thioester, amide, peptide and isopeptide bonds formed by the C-terminal Gly of ubiquitin (a 76-residue protein attached to proteins as an intracellular targeting signal).</text>
        <dbReference type="EC" id="3.4.19.12"/>
    </reaction>
</comment>
<dbReference type="PROSITE" id="PS52048">
    <property type="entry name" value="UCH_DOMAIN"/>
    <property type="match status" value="1"/>
</dbReference>
<feature type="active site" description="Proton donor" evidence="7">
    <location>
        <position position="181"/>
    </location>
</feature>
<dbReference type="STRING" id="1884261.A0A5C3QAA9"/>
<evidence type="ECO:0000256" key="3">
    <source>
        <dbReference type="ARBA" id="ARBA00022670"/>
    </source>
</evidence>
<dbReference type="EMBL" id="ML178843">
    <property type="protein sequence ID" value="TFK97969.1"/>
    <property type="molecule type" value="Genomic_DNA"/>
</dbReference>
<protein>
    <recommendedName>
        <fullName evidence="8">Ubiquitin carboxyl-terminal hydrolase</fullName>
        <ecNumber evidence="8">3.4.19.12</ecNumber>
    </recommendedName>
</protein>
<dbReference type="EC" id="3.4.19.12" evidence="8"/>
<dbReference type="GO" id="GO:0004843">
    <property type="term" value="F:cysteine-type deubiquitinase activity"/>
    <property type="evidence" value="ECO:0007669"/>
    <property type="project" value="UniProtKB-UniRule"/>
</dbReference>
<evidence type="ECO:0000259" key="9">
    <source>
        <dbReference type="PROSITE" id="PS52048"/>
    </source>
</evidence>
<organism evidence="10 11">
    <name type="scientific">Pterulicium gracile</name>
    <dbReference type="NCBI Taxonomy" id="1884261"/>
    <lineage>
        <taxon>Eukaryota</taxon>
        <taxon>Fungi</taxon>
        <taxon>Dikarya</taxon>
        <taxon>Basidiomycota</taxon>
        <taxon>Agaricomycotina</taxon>
        <taxon>Agaricomycetes</taxon>
        <taxon>Agaricomycetidae</taxon>
        <taxon>Agaricales</taxon>
        <taxon>Pleurotineae</taxon>
        <taxon>Pterulaceae</taxon>
        <taxon>Pterulicium</taxon>
    </lineage>
</organism>
<evidence type="ECO:0000313" key="11">
    <source>
        <dbReference type="Proteomes" id="UP000305067"/>
    </source>
</evidence>
<keyword evidence="4 7" id="KW-0833">Ubl conjugation pathway</keyword>
<dbReference type="SUPFAM" id="SSF54001">
    <property type="entry name" value="Cysteine proteinases"/>
    <property type="match status" value="1"/>
</dbReference>
<keyword evidence="5 7" id="KW-0378">Hydrolase</keyword>
<comment type="similarity">
    <text evidence="2 7 8">Belongs to the peptidase C12 family.</text>
</comment>
<dbReference type="CDD" id="cd09616">
    <property type="entry name" value="Peptidase_C12_UCH_L1_L3"/>
    <property type="match status" value="1"/>
</dbReference>
<keyword evidence="3 7" id="KW-0645">Protease</keyword>
<dbReference type="Pfam" id="PF01088">
    <property type="entry name" value="Peptidase_C12"/>
    <property type="match status" value="1"/>
</dbReference>
<dbReference type="PANTHER" id="PTHR10589">
    <property type="entry name" value="UBIQUITIN CARBOXYL-TERMINAL HYDROLASE"/>
    <property type="match status" value="1"/>
</dbReference>
<feature type="site" description="Transition state stabilizer" evidence="7">
    <location>
        <position position="100"/>
    </location>
</feature>